<protein>
    <submittedName>
        <fullName evidence="1">Uncharacterized protein</fullName>
    </submittedName>
</protein>
<proteinExistence type="predicted"/>
<gene>
    <name evidence="1" type="ORF">HPB47_023621</name>
</gene>
<accession>A0AC60Q8F5</accession>
<sequence>MAGSTPFECEADHEHSTENVSVLRVNLSTDGDAHEWLASYSNSTNTSWIVDWRCANARRMVFHQKWVCHRSSRHKTTGRHSTGCPAFVDIKVKKVTRDTKRYDPFLRRATPLAAVVKLGQHHNHSLDDTEAKRLLRSTPDTRALFLGYFRDGLTVAKAVALHREKLSAEDNALERLASNALNPNPNVVYHWYRLWSKQLSSEQDPTVKLDEKAASYLSLGVDIKTAKSGDGSCWAVSVVTKIMRRTQQLDVAREMIFLDSTFLVTAASTLTTFLAATGAGAIPLAVVLHGPRGNESYATAFGLLKQSYPLCFGGAPAPRAFVTGPSSAEKEALNASWPGVSQLLYPLDVVQAEWDWLSAAGNKVGQEERLDLMAAFQKVMYAESEEELEAATTDLRSRTPQGYVEHVNALLEQKTEWVLLFRHDHVALDDDTHDFAEASIRILRDLLLHNRKAFNVVALVNFVTSQLEDYFRRRLLAHARNRRPVHQLHHDKLLKRLPESAAEAIEVLDNNVFRVPSGLRNGKACEVTPDVGTCTCRTGRLGAFCRHQALVHHAHGGAFPEAPVLTADDKKQLEFLALGEKGQTEASFPDTEEASSERPTPSASDEGETSAALSDRPTYSGSEEEEPSAPLEPPAHSNHSPDSKEQPDCSTFGGLWQRHCQKADEVMREIQARLKKCYAIAVDSPTYLAKLERMLNEIKKIEQEPEVTPCVSSTQTVYGQDNWQNVAKGTKRVLDGCPSNGSSAKVPKQEHS</sequence>
<comment type="caution">
    <text evidence="1">The sequence shown here is derived from an EMBL/GenBank/DDBJ whole genome shotgun (WGS) entry which is preliminary data.</text>
</comment>
<reference evidence="1 2" key="1">
    <citation type="journal article" date="2020" name="Cell">
        <title>Large-Scale Comparative Analyses of Tick Genomes Elucidate Their Genetic Diversity and Vector Capacities.</title>
        <authorList>
            <consortium name="Tick Genome and Microbiome Consortium (TIGMIC)"/>
            <person name="Jia N."/>
            <person name="Wang J."/>
            <person name="Shi W."/>
            <person name="Du L."/>
            <person name="Sun Y."/>
            <person name="Zhan W."/>
            <person name="Jiang J.F."/>
            <person name="Wang Q."/>
            <person name="Zhang B."/>
            <person name="Ji P."/>
            <person name="Bell-Sakyi L."/>
            <person name="Cui X.M."/>
            <person name="Yuan T.T."/>
            <person name="Jiang B.G."/>
            <person name="Yang W.F."/>
            <person name="Lam T.T."/>
            <person name="Chang Q.C."/>
            <person name="Ding S.J."/>
            <person name="Wang X.J."/>
            <person name="Zhu J.G."/>
            <person name="Ruan X.D."/>
            <person name="Zhao L."/>
            <person name="Wei J.T."/>
            <person name="Ye R.Z."/>
            <person name="Que T.C."/>
            <person name="Du C.H."/>
            <person name="Zhou Y.H."/>
            <person name="Cheng J.X."/>
            <person name="Dai P.F."/>
            <person name="Guo W.B."/>
            <person name="Han X.H."/>
            <person name="Huang E.J."/>
            <person name="Li L.F."/>
            <person name="Wei W."/>
            <person name="Gao Y.C."/>
            <person name="Liu J.Z."/>
            <person name="Shao H.Z."/>
            <person name="Wang X."/>
            <person name="Wang C.C."/>
            <person name="Yang T.C."/>
            <person name="Huo Q.B."/>
            <person name="Li W."/>
            <person name="Chen H.Y."/>
            <person name="Chen S.E."/>
            <person name="Zhou L.G."/>
            <person name="Ni X.B."/>
            <person name="Tian J.H."/>
            <person name="Sheng Y."/>
            <person name="Liu T."/>
            <person name="Pan Y.S."/>
            <person name="Xia L.Y."/>
            <person name="Li J."/>
            <person name="Zhao F."/>
            <person name="Cao W.C."/>
        </authorList>
    </citation>
    <scope>NUCLEOTIDE SEQUENCE [LARGE SCALE GENOMIC DNA]</scope>
    <source>
        <strain evidence="1">Iper-2018</strain>
    </source>
</reference>
<organism evidence="1 2">
    <name type="scientific">Ixodes persulcatus</name>
    <name type="common">Taiga tick</name>
    <dbReference type="NCBI Taxonomy" id="34615"/>
    <lineage>
        <taxon>Eukaryota</taxon>
        <taxon>Metazoa</taxon>
        <taxon>Ecdysozoa</taxon>
        <taxon>Arthropoda</taxon>
        <taxon>Chelicerata</taxon>
        <taxon>Arachnida</taxon>
        <taxon>Acari</taxon>
        <taxon>Parasitiformes</taxon>
        <taxon>Ixodida</taxon>
        <taxon>Ixodoidea</taxon>
        <taxon>Ixodidae</taxon>
        <taxon>Ixodinae</taxon>
        <taxon>Ixodes</taxon>
    </lineage>
</organism>
<name>A0AC60Q8F5_IXOPE</name>
<dbReference type="Proteomes" id="UP000805193">
    <property type="component" value="Unassembled WGS sequence"/>
</dbReference>
<evidence type="ECO:0000313" key="2">
    <source>
        <dbReference type="Proteomes" id="UP000805193"/>
    </source>
</evidence>
<evidence type="ECO:0000313" key="1">
    <source>
        <dbReference type="EMBL" id="KAG0429458.1"/>
    </source>
</evidence>
<dbReference type="EMBL" id="JABSTQ010009410">
    <property type="protein sequence ID" value="KAG0429458.1"/>
    <property type="molecule type" value="Genomic_DNA"/>
</dbReference>
<keyword evidence="2" id="KW-1185">Reference proteome</keyword>